<reference evidence="3" key="2">
    <citation type="submission" date="2025-09" db="UniProtKB">
        <authorList>
            <consortium name="Ensembl"/>
        </authorList>
    </citation>
    <scope>IDENTIFICATION</scope>
</reference>
<name>A0A8C8SWV7_9SAUR</name>
<organism evidence="3 4">
    <name type="scientific">Pelusios castaneus</name>
    <name type="common">West African mud turtle</name>
    <dbReference type="NCBI Taxonomy" id="367368"/>
    <lineage>
        <taxon>Eukaryota</taxon>
        <taxon>Metazoa</taxon>
        <taxon>Chordata</taxon>
        <taxon>Craniata</taxon>
        <taxon>Vertebrata</taxon>
        <taxon>Euteleostomi</taxon>
        <taxon>Archelosauria</taxon>
        <taxon>Testudinata</taxon>
        <taxon>Testudines</taxon>
        <taxon>Pleurodira</taxon>
        <taxon>Pelomedusidae</taxon>
        <taxon>Pelusios</taxon>
    </lineage>
</organism>
<dbReference type="SUPFAM" id="SSF56574">
    <property type="entry name" value="Serpins"/>
    <property type="match status" value="1"/>
</dbReference>
<keyword evidence="1" id="KW-0472">Membrane</keyword>
<keyword evidence="1" id="KW-1133">Transmembrane helix</keyword>
<keyword evidence="1" id="KW-0812">Transmembrane</keyword>
<dbReference type="InterPro" id="IPR036186">
    <property type="entry name" value="Serpin_sf"/>
</dbReference>
<feature type="transmembrane region" description="Helical" evidence="1">
    <location>
        <begin position="28"/>
        <end position="46"/>
    </location>
</feature>
<dbReference type="Ensembl" id="ENSPCET00000026663.1">
    <property type="protein sequence ID" value="ENSPCEP00000025801.1"/>
    <property type="gene ID" value="ENSPCEG00000019406.1"/>
</dbReference>
<protein>
    <recommendedName>
        <fullName evidence="2">Serpin domain-containing protein</fullName>
    </recommendedName>
</protein>
<proteinExistence type="predicted"/>
<keyword evidence="4" id="KW-1185">Reference proteome</keyword>
<dbReference type="Proteomes" id="UP000694393">
    <property type="component" value="Unplaced"/>
</dbReference>
<dbReference type="Gene3D" id="1.10.287.580">
    <property type="entry name" value="Helix hairpin bin"/>
    <property type="match status" value="1"/>
</dbReference>
<evidence type="ECO:0000313" key="3">
    <source>
        <dbReference type="Ensembl" id="ENSPCEP00000025801.1"/>
    </source>
</evidence>
<accession>A0A8C8SWV7</accession>
<reference evidence="3" key="1">
    <citation type="submission" date="2025-08" db="UniProtKB">
        <authorList>
            <consortium name="Ensembl"/>
        </authorList>
    </citation>
    <scope>IDENTIFICATION</scope>
</reference>
<feature type="domain" description="Serpin" evidence="2">
    <location>
        <begin position="7"/>
        <end position="57"/>
    </location>
</feature>
<evidence type="ECO:0000313" key="4">
    <source>
        <dbReference type="Proteomes" id="UP000694393"/>
    </source>
</evidence>
<sequence length="63" mass="6865">MGSLSQAITEMCLDLYNKLNKKNANENIFFSSMSISTGLAMVLLGARGNTATQMQKVSVNKIH</sequence>
<dbReference type="Pfam" id="PF00079">
    <property type="entry name" value="Serpin"/>
    <property type="match status" value="1"/>
</dbReference>
<dbReference type="AlphaFoldDB" id="A0A8C8SWV7"/>
<dbReference type="InterPro" id="IPR023796">
    <property type="entry name" value="Serpin_dom"/>
</dbReference>
<evidence type="ECO:0000256" key="1">
    <source>
        <dbReference type="SAM" id="Phobius"/>
    </source>
</evidence>
<evidence type="ECO:0000259" key="2">
    <source>
        <dbReference type="Pfam" id="PF00079"/>
    </source>
</evidence>